<gene>
    <name evidence="1" type="ORF">O181_023669</name>
</gene>
<comment type="caution">
    <text evidence="1">The sequence shown here is derived from an EMBL/GenBank/DDBJ whole genome shotgun (WGS) entry which is preliminary data.</text>
</comment>
<keyword evidence="2" id="KW-1185">Reference proteome</keyword>
<protein>
    <submittedName>
        <fullName evidence="1">Uncharacterized protein</fullName>
    </submittedName>
</protein>
<dbReference type="EMBL" id="AVOT02007457">
    <property type="protein sequence ID" value="MBW0483954.1"/>
    <property type="molecule type" value="Genomic_DNA"/>
</dbReference>
<evidence type="ECO:0000313" key="2">
    <source>
        <dbReference type="Proteomes" id="UP000765509"/>
    </source>
</evidence>
<reference evidence="1" key="1">
    <citation type="submission" date="2021-03" db="EMBL/GenBank/DDBJ databases">
        <title>Draft genome sequence of rust myrtle Austropuccinia psidii MF-1, a brazilian biotype.</title>
        <authorList>
            <person name="Quecine M.C."/>
            <person name="Pachon D.M.R."/>
            <person name="Bonatelli M.L."/>
            <person name="Correr F.H."/>
            <person name="Franceschini L.M."/>
            <person name="Leite T.F."/>
            <person name="Margarido G.R.A."/>
            <person name="Almeida C.A."/>
            <person name="Ferrarezi J.A."/>
            <person name="Labate C.A."/>
        </authorList>
    </citation>
    <scope>NUCLEOTIDE SEQUENCE</scope>
    <source>
        <strain evidence="1">MF-1</strain>
    </source>
</reference>
<proteinExistence type="predicted"/>
<dbReference type="Proteomes" id="UP000765509">
    <property type="component" value="Unassembled WGS sequence"/>
</dbReference>
<dbReference type="AlphaFoldDB" id="A0A9Q3GYW5"/>
<accession>A0A9Q3GYW5</accession>
<organism evidence="1 2">
    <name type="scientific">Austropuccinia psidii MF-1</name>
    <dbReference type="NCBI Taxonomy" id="1389203"/>
    <lineage>
        <taxon>Eukaryota</taxon>
        <taxon>Fungi</taxon>
        <taxon>Dikarya</taxon>
        <taxon>Basidiomycota</taxon>
        <taxon>Pucciniomycotina</taxon>
        <taxon>Pucciniomycetes</taxon>
        <taxon>Pucciniales</taxon>
        <taxon>Sphaerophragmiaceae</taxon>
        <taxon>Austropuccinia</taxon>
    </lineage>
</organism>
<sequence length="133" mass="15134">MEVEAPSRKIGRGPRRSSSFYEVVEAFPGISQTTFKYPGEEEEEENPGKRKSLMINQIMAKFQGASCSKYPKAKDFKTPSVKAPEFLDGIEPFKVRSFIQSCQLIFHNDQAYFCKDMKEVLYATSFLIGRASK</sequence>
<evidence type="ECO:0000313" key="1">
    <source>
        <dbReference type="EMBL" id="MBW0483954.1"/>
    </source>
</evidence>
<dbReference type="OrthoDB" id="5552562at2759"/>
<name>A0A9Q3GYW5_9BASI</name>